<evidence type="ECO:0000313" key="10">
    <source>
        <dbReference type="EMBL" id="CAA4102527.1"/>
    </source>
</evidence>
<dbReference type="EMBL" id="CAIHOM010000002">
    <property type="protein sequence ID" value="CAC7008156.1"/>
    <property type="molecule type" value="Genomic_DNA"/>
</dbReference>
<dbReference type="GO" id="GO:0016405">
    <property type="term" value="F:CoA-ligase activity"/>
    <property type="evidence" value="ECO:0007669"/>
    <property type="project" value="UniProtKB-ARBA"/>
</dbReference>
<dbReference type="EMBL" id="CAIGXB010000007">
    <property type="protein sequence ID" value="CAC5801578.1"/>
    <property type="molecule type" value="Genomic_DNA"/>
</dbReference>
<dbReference type="AlphaFoldDB" id="A0A0D6GTD2"/>
<dbReference type="Gene3D" id="3.40.50.12780">
    <property type="entry name" value="N-terminal domain of ligase-like"/>
    <property type="match status" value="1"/>
</dbReference>
<dbReference type="Pfam" id="PF00501">
    <property type="entry name" value="AMP-binding"/>
    <property type="match status" value="1"/>
</dbReference>
<dbReference type="Proteomes" id="UP000442696">
    <property type="component" value="Unassembled WGS sequence"/>
</dbReference>
<dbReference type="GO" id="GO:0006637">
    <property type="term" value="P:acyl-CoA metabolic process"/>
    <property type="evidence" value="ECO:0007669"/>
    <property type="project" value="TreeGrafter"/>
</dbReference>
<name>A0A0D6GTD2_STAAU</name>
<evidence type="ECO:0000313" key="22">
    <source>
        <dbReference type="Proteomes" id="UP000443506"/>
    </source>
</evidence>
<evidence type="ECO:0000256" key="1">
    <source>
        <dbReference type="ARBA" id="ARBA00006432"/>
    </source>
</evidence>
<evidence type="ECO:0000313" key="16">
    <source>
        <dbReference type="EMBL" id="CAC7008156.1"/>
    </source>
</evidence>
<dbReference type="EMBL" id="CACTWD010000004">
    <property type="protein sequence ID" value="CAA4676942.1"/>
    <property type="molecule type" value="Genomic_DNA"/>
</dbReference>
<dbReference type="InterPro" id="IPR020845">
    <property type="entry name" value="AMP-binding_CS"/>
</dbReference>
<dbReference type="GO" id="GO:0004321">
    <property type="term" value="F:fatty-acyl-CoA synthase activity"/>
    <property type="evidence" value="ECO:0007669"/>
    <property type="project" value="TreeGrafter"/>
</dbReference>
<dbReference type="InterPro" id="IPR051087">
    <property type="entry name" value="Mitochondrial_ACSM"/>
</dbReference>
<keyword evidence="5" id="KW-0067">ATP-binding</keyword>
<dbReference type="FunFam" id="3.30.300.30:FF:000005">
    <property type="entry name" value="Acyl-coenzyme A synthetase ACSM5, mitochondrial"/>
    <property type="match status" value="1"/>
</dbReference>
<dbReference type="Proteomes" id="UP000459702">
    <property type="component" value="Unassembled WGS sequence"/>
</dbReference>
<feature type="domain" description="AMP-binding enzyme C-terminal" evidence="8">
    <location>
        <begin position="439"/>
        <end position="517"/>
    </location>
</feature>
<dbReference type="GO" id="GO:0015645">
    <property type="term" value="F:fatty acid ligase activity"/>
    <property type="evidence" value="ECO:0007669"/>
    <property type="project" value="TreeGrafter"/>
</dbReference>
<dbReference type="EMBL" id="CAIIKR010000001">
    <property type="protein sequence ID" value="CAC8491710.1"/>
    <property type="molecule type" value="Genomic_DNA"/>
</dbReference>
<evidence type="ECO:0000259" key="8">
    <source>
        <dbReference type="Pfam" id="PF13193"/>
    </source>
</evidence>
<dbReference type="Proteomes" id="UP000459586">
    <property type="component" value="Unassembled WGS sequence"/>
</dbReference>
<evidence type="ECO:0000313" key="28">
    <source>
        <dbReference type="Proteomes" id="UP000507408"/>
    </source>
</evidence>
<sequence>MYERKLVMQKSALFAPEKYNIISEIEKYSHIPDKKAILYHNTEGEDISVTYQQLIEQSNKVGNVLASHGLSKGDKVLIMMPRSIATYELYIAALKLGVAIIPCSEMLRTKDLQYRITHGEINAVIALEPFTVEFEKIKEYDALTKFVIAGQKDGWISLEAEKENASNKLEMADTTRDDMAILSYTSGTTGNPKAVTHCHGWGFAHLQMAPKHWLCINEDDLVWATAAPGWQKWVWSPFLSVLGSGATAFVFNGRFSPETYLELLQKYQINVLCCTPTEYRMMAKLQNLNDYDLTHLHSAVSAGEPLNREVVEQFKKYFNLTVRDGYGQTESTLLIGFLKDTPQRIGSMGKGIPGSSVTVVDDEGNSVPANTKGNIAVPLDLPALFKGYYKEPERTAKAQTGKYYITGDLAHVDDDGYFWFEGRRDDIIISSGYTIGPFEVEDALTNHPAVKECAVVAKPHDIRGNIVKAFVILQDHTAGDDTLVKELQQFVKNEVAPYKYPREIEFVDDLPKTNSGKIRRVELRDAEIEKWQQQKDSNQ</sequence>
<dbReference type="InterPro" id="IPR025110">
    <property type="entry name" value="AMP-bd_C"/>
</dbReference>
<evidence type="ECO:0000259" key="7">
    <source>
        <dbReference type="Pfam" id="PF00501"/>
    </source>
</evidence>
<evidence type="ECO:0000256" key="2">
    <source>
        <dbReference type="ARBA" id="ARBA00017625"/>
    </source>
</evidence>
<keyword evidence="3 14" id="KW-0436">Ligase</keyword>
<dbReference type="GO" id="GO:0006633">
    <property type="term" value="P:fatty acid biosynthetic process"/>
    <property type="evidence" value="ECO:0007669"/>
    <property type="project" value="TreeGrafter"/>
</dbReference>
<dbReference type="Proteomes" id="UP000507485">
    <property type="component" value="Unassembled WGS sequence"/>
</dbReference>
<dbReference type="InterPro" id="IPR045851">
    <property type="entry name" value="AMP-bd_C_sf"/>
</dbReference>
<dbReference type="EMBL" id="CACTPI010000003">
    <property type="protein sequence ID" value="CAA4102527.1"/>
    <property type="molecule type" value="Genomic_DNA"/>
</dbReference>
<dbReference type="EMBL" id="CACURZ010000003">
    <property type="protein sequence ID" value="CAA6324558.1"/>
    <property type="molecule type" value="Genomic_DNA"/>
</dbReference>
<dbReference type="PANTHER" id="PTHR43605:SF10">
    <property type="entry name" value="ACYL-COA SYNTHETASE MEDIUM CHAIN FAMILY MEMBER 3"/>
    <property type="match status" value="1"/>
</dbReference>
<evidence type="ECO:0000313" key="9">
    <source>
        <dbReference type="EMBL" id="CAA4076156.1"/>
    </source>
</evidence>
<dbReference type="PROSITE" id="PS00455">
    <property type="entry name" value="AMP_BINDING"/>
    <property type="match status" value="1"/>
</dbReference>
<dbReference type="Proteomes" id="UP000507112">
    <property type="component" value="Unassembled WGS sequence"/>
</dbReference>
<evidence type="ECO:0000313" key="12">
    <source>
        <dbReference type="EMBL" id="CAA4676942.1"/>
    </source>
</evidence>
<feature type="domain" description="AMP-dependent synthetase/ligase" evidence="7">
    <location>
        <begin position="32"/>
        <end position="389"/>
    </location>
</feature>
<evidence type="ECO:0000313" key="15">
    <source>
        <dbReference type="EMBL" id="CAC5801578.1"/>
    </source>
</evidence>
<dbReference type="EMBL" id="CACTOE010000001">
    <property type="protein sequence ID" value="CAA4076156.1"/>
    <property type="molecule type" value="Genomic_DNA"/>
</dbReference>
<evidence type="ECO:0000313" key="19">
    <source>
        <dbReference type="EMBL" id="CAD7352668.1"/>
    </source>
</evidence>
<gene>
    <name evidence="14" type="primary">bclA</name>
    <name evidence="19" type="ORF">NCTC13131_00128</name>
    <name evidence="9" type="ORF">SAMEA1029512_00133</name>
    <name evidence="10" type="ORF">SAMEA1029528_00992</name>
    <name evidence="11" type="ORF">SAMEA2078260_01236</name>
    <name evidence="13" type="ORF">SAMEA2078588_01062</name>
    <name evidence="14" type="ORF">SAMEA2080344_00750</name>
    <name evidence="12" type="ORF">SAMEA2081063_00830</name>
    <name evidence="15" type="ORF">SAMEA4008575_02027</name>
    <name evidence="16" type="ORF">SAMEA4552975_01828</name>
    <name evidence="17" type="ORF">SAMEA70146418_00107</name>
    <name evidence="18" type="ORF">SAMEA70245418_00181</name>
</gene>
<dbReference type="Proteomes" id="UP000443506">
    <property type="component" value="Unassembled WGS sequence"/>
</dbReference>
<evidence type="ECO:0000313" key="13">
    <source>
        <dbReference type="EMBL" id="CAA6068083.1"/>
    </source>
</evidence>
<evidence type="ECO:0000313" key="14">
    <source>
        <dbReference type="EMBL" id="CAA6324558.1"/>
    </source>
</evidence>
<evidence type="ECO:0000313" key="27">
    <source>
        <dbReference type="Proteomes" id="UP000507112"/>
    </source>
</evidence>
<proteinExistence type="inferred from homology"/>
<evidence type="ECO:0000256" key="6">
    <source>
        <dbReference type="ARBA" id="ARBA00032875"/>
    </source>
</evidence>
<evidence type="ECO:0000313" key="18">
    <source>
        <dbReference type="EMBL" id="CAC8491710.1"/>
    </source>
</evidence>
<evidence type="ECO:0000313" key="26">
    <source>
        <dbReference type="Proteomes" id="UP000505390"/>
    </source>
</evidence>
<dbReference type="Proteomes" id="UP000443708">
    <property type="component" value="Unassembled WGS sequence"/>
</dbReference>
<evidence type="ECO:0000256" key="3">
    <source>
        <dbReference type="ARBA" id="ARBA00022598"/>
    </source>
</evidence>
<evidence type="ECO:0000313" key="23">
    <source>
        <dbReference type="Proteomes" id="UP000443708"/>
    </source>
</evidence>
<evidence type="ECO:0000313" key="11">
    <source>
        <dbReference type="EMBL" id="CAA4370206.1"/>
    </source>
</evidence>
<evidence type="ECO:0000256" key="5">
    <source>
        <dbReference type="ARBA" id="ARBA00022840"/>
    </source>
</evidence>
<dbReference type="EMBL" id="CACUNS010000005">
    <property type="protein sequence ID" value="CAA6068083.1"/>
    <property type="molecule type" value="Genomic_DNA"/>
</dbReference>
<dbReference type="EMBL" id="UAUZ02000001">
    <property type="protein sequence ID" value="CAD7352668.1"/>
    <property type="molecule type" value="Genomic_DNA"/>
</dbReference>
<organism evidence="14 24">
    <name type="scientific">Staphylococcus aureus</name>
    <dbReference type="NCBI Taxonomy" id="1280"/>
    <lineage>
        <taxon>Bacteria</taxon>
        <taxon>Bacillati</taxon>
        <taxon>Bacillota</taxon>
        <taxon>Bacilli</taxon>
        <taxon>Bacillales</taxon>
        <taxon>Staphylococcaceae</taxon>
        <taxon>Staphylococcus</taxon>
    </lineage>
</organism>
<dbReference type="NCBIfam" id="NF047394">
    <property type="entry name" value="AcylCoAsynMbcS"/>
    <property type="match status" value="1"/>
</dbReference>
<keyword evidence="4" id="KW-0547">Nucleotide-binding</keyword>
<dbReference type="Pfam" id="PF13193">
    <property type="entry name" value="AMP-binding_C"/>
    <property type="match status" value="1"/>
</dbReference>
<evidence type="ECO:0000313" key="29">
    <source>
        <dbReference type="Proteomes" id="UP000507485"/>
    </source>
</evidence>
<comment type="similarity">
    <text evidence="1">Belongs to the ATP-dependent AMP-binding enzyme family.</text>
</comment>
<dbReference type="GO" id="GO:0005524">
    <property type="term" value="F:ATP binding"/>
    <property type="evidence" value="ECO:0007669"/>
    <property type="project" value="UniProtKB-KW"/>
</dbReference>
<reference evidence="20 21" key="1">
    <citation type="submission" date="2019-12" db="EMBL/GenBank/DDBJ databases">
        <authorList>
            <consortium name="Pathogen Informatics"/>
        </authorList>
    </citation>
    <scope>NUCLEOTIDE SEQUENCE [LARGE SCALE GENOMIC DNA]</scope>
    <source>
        <strain evidence="16 29">A13</strain>
        <strain evidence="17 27">MOS105</strain>
        <strain evidence="18 28">MOS222</strain>
        <strain evidence="19">NCTC13131</strain>
        <strain evidence="10 23">S040_N01_C01</strain>
        <strain evidence="9 21">S087_N01_C01</strain>
        <strain evidence="15 26">SG160</strain>
        <strain evidence="13 25">T012_N10_C04</strain>
        <strain evidence="11 20">T012_N16_C08</strain>
        <strain evidence="12 22">T065_N03_C06</strain>
        <strain evidence="14 24">T197_A02_C01</strain>
    </source>
</reference>
<dbReference type="PANTHER" id="PTHR43605">
    <property type="entry name" value="ACYL-COENZYME A SYNTHETASE"/>
    <property type="match status" value="1"/>
</dbReference>
<dbReference type="InterPro" id="IPR042099">
    <property type="entry name" value="ANL_N_sf"/>
</dbReference>
<dbReference type="Proteomes" id="UP000442782">
    <property type="component" value="Unassembled WGS sequence"/>
</dbReference>
<protein>
    <recommendedName>
        <fullName evidence="2">Putative long chain fatty acid-CoA ligase VraA</fullName>
    </recommendedName>
    <alternativeName>
        <fullName evidence="6">Acyl-CoA synthetase</fullName>
    </alternativeName>
</protein>
<evidence type="ECO:0000256" key="4">
    <source>
        <dbReference type="ARBA" id="ARBA00022741"/>
    </source>
</evidence>
<evidence type="ECO:0000313" key="17">
    <source>
        <dbReference type="EMBL" id="CAC8189522.1"/>
    </source>
</evidence>
<evidence type="ECO:0000313" key="20">
    <source>
        <dbReference type="Proteomes" id="UP000442696"/>
    </source>
</evidence>
<dbReference type="EMBL" id="CACTQT010000005">
    <property type="protein sequence ID" value="CAA4370206.1"/>
    <property type="molecule type" value="Genomic_DNA"/>
</dbReference>
<dbReference type="Proteomes" id="UP000251686">
    <property type="component" value="Unassembled WGS sequence"/>
</dbReference>
<evidence type="ECO:0000313" key="25">
    <source>
        <dbReference type="Proteomes" id="UP000459702"/>
    </source>
</evidence>
<dbReference type="Gene3D" id="3.30.300.30">
    <property type="match status" value="1"/>
</dbReference>
<dbReference type="EMBL" id="CAIIGD010000001">
    <property type="protein sequence ID" value="CAC8189522.1"/>
    <property type="molecule type" value="Genomic_DNA"/>
</dbReference>
<comment type="caution">
    <text evidence="14">The sequence shown here is derived from an EMBL/GenBank/DDBJ whole genome shotgun (WGS) entry which is preliminary data.</text>
</comment>
<dbReference type="FunFam" id="3.40.50.12780:FF:000032">
    <property type="entry name" value="Acyl--CoA ligase"/>
    <property type="match status" value="1"/>
</dbReference>
<dbReference type="Proteomes" id="UP000505390">
    <property type="component" value="Unassembled WGS sequence"/>
</dbReference>
<dbReference type="InterPro" id="IPR000873">
    <property type="entry name" value="AMP-dep_synth/lig_dom"/>
</dbReference>
<evidence type="ECO:0000313" key="21">
    <source>
        <dbReference type="Proteomes" id="UP000442782"/>
    </source>
</evidence>
<dbReference type="SUPFAM" id="SSF56801">
    <property type="entry name" value="Acetyl-CoA synthetase-like"/>
    <property type="match status" value="1"/>
</dbReference>
<dbReference type="Proteomes" id="UP000507408">
    <property type="component" value="Unassembled WGS sequence"/>
</dbReference>
<evidence type="ECO:0000313" key="24">
    <source>
        <dbReference type="Proteomes" id="UP000459586"/>
    </source>
</evidence>
<accession>A0A0D6GTD2</accession>